<keyword evidence="2" id="KW-0812">Transmembrane</keyword>
<reference evidence="4 5" key="1">
    <citation type="submission" date="2016-04" db="EMBL/GenBank/DDBJ databases">
        <authorList>
            <person name="Evans L.H."/>
            <person name="Alamgir A."/>
            <person name="Owens N."/>
            <person name="Weber N.D."/>
            <person name="Virtaneva K."/>
            <person name="Barbian K."/>
            <person name="Babar A."/>
            <person name="Rosenke K."/>
        </authorList>
    </citation>
    <scope>NUCLEOTIDE SEQUENCE [LARGE SCALE GENOMIC DNA]</scope>
    <source>
        <strain evidence="4">NIES-2108</strain>
    </source>
</reference>
<evidence type="ECO:0000256" key="1">
    <source>
        <dbReference type="SAM" id="MobiDB-lite"/>
    </source>
</evidence>
<dbReference type="InterPro" id="IPR027417">
    <property type="entry name" value="P-loop_NTPase"/>
</dbReference>
<feature type="domain" description="NACHT" evidence="3">
    <location>
        <begin position="129"/>
        <end position="257"/>
    </location>
</feature>
<keyword evidence="2" id="KW-1133">Transmembrane helix</keyword>
<sequence>MSQQPTDEPGFKQKFEDSSAQESQIAQAGQTVNQKQSTIYFYPPPQKQSHSSDPNEQKRDGVLEKMNTKVVNWRHARLHNEHLLNLLMQERPELIPPGNQAYRGGRNSTSPQRKRASIIEVFDEEYIAGKLLILGEPGSGKTATLMQLAKELITRAKNDPNEPVPILFNLSSWKPSKYRRVKRDKESLRNWLLAELETLYAVPRKLGLEWLDDEKLLLLLDGLDEQPSTIQLRCVKAINELFLKGTAQLKHLVVCSRRTEYETIPDEFKLPLNGVVCLQPLDKVQIEDYLLEVKYQNLWERIQYSSELLELFQSPLMLNLLISTPNDNQIFIDQDQSLNSTQAYRRALFDNYINNQFPSKTRQQARYRLIWLAKRLQDNFQTEFLIEKMQPSWLADKNERRMYRIGVGLIVGLIVGLVGALISGSIAVLIGGLIGALIGGLIGALISGLRENIRPFETLRWSGIRASWRNRNDGLISVGLGEGLIFGVISNLGITDSKNFSQISNLGLLLKYRIDVLINGVVGGLIGGSMGAFINGLGDFDDVENKVDANQGIWKSAFYAVIFALIFGIMGVLIGWFIDWLFISNQQFSFRQFSFRKFLGLMGALIGGLVPGIACIQHFMLRLILYKSNYIPWNYAHFLNYATQQGLLQRVGGRYRFIHKLLQEHLANRQLIDYR</sequence>
<dbReference type="PROSITE" id="PS50837">
    <property type="entry name" value="NACHT"/>
    <property type="match status" value="1"/>
</dbReference>
<feature type="transmembrane region" description="Helical" evidence="2">
    <location>
        <begin position="598"/>
        <end position="621"/>
    </location>
</feature>
<proteinExistence type="predicted"/>
<accession>A0A367RV85</accession>
<feature type="transmembrane region" description="Helical" evidence="2">
    <location>
        <begin position="514"/>
        <end position="537"/>
    </location>
</feature>
<name>A0A367RV85_NOSPU</name>
<feature type="region of interest" description="Disordered" evidence="1">
    <location>
        <begin position="1"/>
        <end position="58"/>
    </location>
</feature>
<feature type="transmembrane region" description="Helical" evidence="2">
    <location>
        <begin position="428"/>
        <end position="453"/>
    </location>
</feature>
<dbReference type="AlphaFoldDB" id="A0A367RV85"/>
<gene>
    <name evidence="4" type="ORF">A6769_04140</name>
</gene>
<dbReference type="SUPFAM" id="SSF52540">
    <property type="entry name" value="P-loop containing nucleoside triphosphate hydrolases"/>
    <property type="match status" value="1"/>
</dbReference>
<dbReference type="Gene3D" id="3.40.50.300">
    <property type="entry name" value="P-loop containing nucleotide triphosphate hydrolases"/>
    <property type="match status" value="1"/>
</dbReference>
<feature type="transmembrane region" description="Helical" evidence="2">
    <location>
        <begin position="474"/>
        <end position="494"/>
    </location>
</feature>
<dbReference type="InterPro" id="IPR007111">
    <property type="entry name" value="NACHT_NTPase"/>
</dbReference>
<evidence type="ECO:0000256" key="2">
    <source>
        <dbReference type="SAM" id="Phobius"/>
    </source>
</evidence>
<comment type="caution">
    <text evidence="4">The sequence shown here is derived from an EMBL/GenBank/DDBJ whole genome shotgun (WGS) entry which is preliminary data.</text>
</comment>
<dbReference type="Pfam" id="PF05729">
    <property type="entry name" value="NACHT"/>
    <property type="match status" value="1"/>
</dbReference>
<evidence type="ECO:0000259" key="3">
    <source>
        <dbReference type="PROSITE" id="PS50837"/>
    </source>
</evidence>
<feature type="transmembrane region" description="Helical" evidence="2">
    <location>
        <begin position="402"/>
        <end position="422"/>
    </location>
</feature>
<feature type="compositionally biased region" description="Polar residues" evidence="1">
    <location>
        <begin position="18"/>
        <end position="39"/>
    </location>
</feature>
<protein>
    <recommendedName>
        <fullName evidence="3">NACHT domain-containing protein</fullName>
    </recommendedName>
</protein>
<evidence type="ECO:0000313" key="5">
    <source>
        <dbReference type="Proteomes" id="UP000252085"/>
    </source>
</evidence>
<keyword evidence="2" id="KW-0472">Membrane</keyword>
<dbReference type="EMBL" id="LXQE01000085">
    <property type="protein sequence ID" value="RCJ39771.1"/>
    <property type="molecule type" value="Genomic_DNA"/>
</dbReference>
<organism evidence="4 5">
    <name type="scientific">Nostoc punctiforme NIES-2108</name>
    <dbReference type="NCBI Taxonomy" id="1356359"/>
    <lineage>
        <taxon>Bacteria</taxon>
        <taxon>Bacillati</taxon>
        <taxon>Cyanobacteriota</taxon>
        <taxon>Cyanophyceae</taxon>
        <taxon>Nostocales</taxon>
        <taxon>Nostocaceae</taxon>
        <taxon>Nostoc</taxon>
    </lineage>
</organism>
<dbReference type="Proteomes" id="UP000252085">
    <property type="component" value="Unassembled WGS sequence"/>
</dbReference>
<evidence type="ECO:0000313" key="4">
    <source>
        <dbReference type="EMBL" id="RCJ39771.1"/>
    </source>
</evidence>
<feature type="transmembrane region" description="Helical" evidence="2">
    <location>
        <begin position="557"/>
        <end position="578"/>
    </location>
</feature>